<organism evidence="1 2">
    <name type="scientific">Nicrophorus vespilloides</name>
    <name type="common">Boreal carrion beetle</name>
    <dbReference type="NCBI Taxonomy" id="110193"/>
    <lineage>
        <taxon>Eukaryota</taxon>
        <taxon>Metazoa</taxon>
        <taxon>Ecdysozoa</taxon>
        <taxon>Arthropoda</taxon>
        <taxon>Hexapoda</taxon>
        <taxon>Insecta</taxon>
        <taxon>Pterygota</taxon>
        <taxon>Neoptera</taxon>
        <taxon>Endopterygota</taxon>
        <taxon>Coleoptera</taxon>
        <taxon>Polyphaga</taxon>
        <taxon>Staphyliniformia</taxon>
        <taxon>Silphidae</taxon>
        <taxon>Nicrophorinae</taxon>
        <taxon>Nicrophorus</taxon>
    </lineage>
</organism>
<gene>
    <name evidence="2" type="primary">LOC108568723</name>
</gene>
<evidence type="ECO:0000313" key="1">
    <source>
        <dbReference type="Proteomes" id="UP000695000"/>
    </source>
</evidence>
<proteinExistence type="predicted"/>
<accession>A0ABM1NF48</accession>
<dbReference type="RefSeq" id="XP_017785448.1">
    <property type="nucleotide sequence ID" value="XM_017929959.1"/>
</dbReference>
<dbReference type="GeneID" id="108568723"/>
<sequence>MSYPSQDFCDFLEDYECIAHDFRAVKLFKEKQFRLDDCRIIKFGFSLQSFKEFLEALSNIIMVNGSDPIILEQHRIDVFDNYVQLSYASNARSAIHLGLEATGKLKIFGGWISSMNDYNFIDILDTLMDYVVNKMKDGVQLNQALIISAIERVIDSGIRSDLYELLLNFNEYLVKEIKNKIFNQSQYLSFYEFN</sequence>
<protein>
    <submittedName>
        <fullName evidence="2">Uncharacterized protein LOC108568723</fullName>
    </submittedName>
</protein>
<keyword evidence="1" id="KW-1185">Reference proteome</keyword>
<reference evidence="2" key="1">
    <citation type="submission" date="2025-08" db="UniProtKB">
        <authorList>
            <consortium name="RefSeq"/>
        </authorList>
    </citation>
    <scope>IDENTIFICATION</scope>
    <source>
        <tissue evidence="2">Whole Larva</tissue>
    </source>
</reference>
<name>A0ABM1NF48_NICVS</name>
<evidence type="ECO:0000313" key="2">
    <source>
        <dbReference type="RefSeq" id="XP_017785448.1"/>
    </source>
</evidence>
<dbReference type="Proteomes" id="UP000695000">
    <property type="component" value="Unplaced"/>
</dbReference>